<protein>
    <submittedName>
        <fullName evidence="2">DUF975 family protein</fullName>
    </submittedName>
</protein>
<evidence type="ECO:0000256" key="1">
    <source>
        <dbReference type="SAM" id="Phobius"/>
    </source>
</evidence>
<organism evidence="2 3">
    <name type="scientific">Candidatus Avoscillospira avicola</name>
    <dbReference type="NCBI Taxonomy" id="2840706"/>
    <lineage>
        <taxon>Bacteria</taxon>
        <taxon>Bacillati</taxon>
        <taxon>Bacillota</taxon>
        <taxon>Clostridia</taxon>
        <taxon>Eubacteriales</taxon>
        <taxon>Oscillospiraceae</taxon>
        <taxon>Oscillospiraceae incertae sedis</taxon>
        <taxon>Candidatus Avoscillospira</taxon>
    </lineage>
</organism>
<dbReference type="InterPro" id="IPR010380">
    <property type="entry name" value="DUF975"/>
</dbReference>
<proteinExistence type="predicted"/>
<accession>A0A9D1IXQ8</accession>
<reference evidence="2" key="1">
    <citation type="submission" date="2020-10" db="EMBL/GenBank/DDBJ databases">
        <authorList>
            <person name="Gilroy R."/>
        </authorList>
    </citation>
    <scope>NUCLEOTIDE SEQUENCE</scope>
    <source>
        <strain evidence="2">ChiBcec15-4380</strain>
    </source>
</reference>
<dbReference type="PANTHER" id="PTHR40076:SF1">
    <property type="entry name" value="MEMBRANE PROTEIN"/>
    <property type="match status" value="1"/>
</dbReference>
<feature type="transmembrane region" description="Helical" evidence="1">
    <location>
        <begin position="189"/>
        <end position="208"/>
    </location>
</feature>
<dbReference type="Pfam" id="PF06161">
    <property type="entry name" value="DUF975"/>
    <property type="match status" value="1"/>
</dbReference>
<evidence type="ECO:0000313" key="2">
    <source>
        <dbReference type="EMBL" id="HIR50994.1"/>
    </source>
</evidence>
<keyword evidence="1" id="KW-0812">Transmembrane</keyword>
<feature type="transmembrane region" description="Helical" evidence="1">
    <location>
        <begin position="12"/>
        <end position="31"/>
    </location>
</feature>
<feature type="transmembrane region" description="Helical" evidence="1">
    <location>
        <begin position="116"/>
        <end position="147"/>
    </location>
</feature>
<dbReference type="AlphaFoldDB" id="A0A9D1IXQ8"/>
<evidence type="ECO:0000313" key="3">
    <source>
        <dbReference type="Proteomes" id="UP000824239"/>
    </source>
</evidence>
<dbReference type="Proteomes" id="UP000824239">
    <property type="component" value="Unassembled WGS sequence"/>
</dbReference>
<sequence>MCAKDFRRRARAALRGHWGVTIAVGFVYALLAGGNPALSVSVNSQNTYSVYFGDTLDLSYFLSRELLTIFATILVVMSLLTLVIGGCTEMGYTAFHTNLIRGRRVSFGDLFSRFHRIWAGICMVVLRSIFVWLWSLLLVIPGIIAIYRYAMMPYLMAEFPDLGALDAMRESKRLMQGNKGRLFCLELSFIGWYLLSILTLGIGLLWLLPYVSASRAAFYLEITGRADQMPNPEYN</sequence>
<reference evidence="2" key="2">
    <citation type="journal article" date="2021" name="PeerJ">
        <title>Extensive microbial diversity within the chicken gut microbiome revealed by metagenomics and culture.</title>
        <authorList>
            <person name="Gilroy R."/>
            <person name="Ravi A."/>
            <person name="Getino M."/>
            <person name="Pursley I."/>
            <person name="Horton D.L."/>
            <person name="Alikhan N.F."/>
            <person name="Baker D."/>
            <person name="Gharbi K."/>
            <person name="Hall N."/>
            <person name="Watson M."/>
            <person name="Adriaenssens E.M."/>
            <person name="Foster-Nyarko E."/>
            <person name="Jarju S."/>
            <person name="Secka A."/>
            <person name="Antonio M."/>
            <person name="Oren A."/>
            <person name="Chaudhuri R.R."/>
            <person name="La Ragione R."/>
            <person name="Hildebrand F."/>
            <person name="Pallen M.J."/>
        </authorList>
    </citation>
    <scope>NUCLEOTIDE SEQUENCE</scope>
    <source>
        <strain evidence="2">ChiBcec15-4380</strain>
    </source>
</reference>
<feature type="transmembrane region" description="Helical" evidence="1">
    <location>
        <begin position="66"/>
        <end position="95"/>
    </location>
</feature>
<name>A0A9D1IXQ8_9FIRM</name>
<dbReference type="PANTHER" id="PTHR40076">
    <property type="entry name" value="MEMBRANE PROTEIN-RELATED"/>
    <property type="match status" value="1"/>
</dbReference>
<keyword evidence="1" id="KW-0472">Membrane</keyword>
<keyword evidence="1" id="KW-1133">Transmembrane helix</keyword>
<comment type="caution">
    <text evidence="2">The sequence shown here is derived from an EMBL/GenBank/DDBJ whole genome shotgun (WGS) entry which is preliminary data.</text>
</comment>
<gene>
    <name evidence="2" type="ORF">IAA53_06890</name>
</gene>
<dbReference type="EMBL" id="DVHE01000056">
    <property type="protein sequence ID" value="HIR50994.1"/>
    <property type="molecule type" value="Genomic_DNA"/>
</dbReference>